<dbReference type="PANTHER" id="PTHR43011">
    <property type="entry name" value="IRON-SULFUR CLUSTER ASSEMBLY 2 HOMOLOG, MITOCHONDRIAL"/>
    <property type="match status" value="1"/>
</dbReference>
<keyword evidence="3" id="KW-1185">Reference proteome</keyword>
<proteinExistence type="predicted"/>
<dbReference type="RefSeq" id="WP_090399616.1">
    <property type="nucleotide sequence ID" value="NZ_FNEN01000019.1"/>
</dbReference>
<dbReference type="InterPro" id="IPR017870">
    <property type="entry name" value="FeS_cluster_insertion_CS"/>
</dbReference>
<dbReference type="AlphaFoldDB" id="A0A1G8RPT2"/>
<dbReference type="EMBL" id="FNEN01000019">
    <property type="protein sequence ID" value="SDJ18913.1"/>
    <property type="molecule type" value="Genomic_DNA"/>
</dbReference>
<dbReference type="GO" id="GO:0005506">
    <property type="term" value="F:iron ion binding"/>
    <property type="evidence" value="ECO:0007669"/>
    <property type="project" value="TreeGrafter"/>
</dbReference>
<name>A0A1G8RPT2_9BACI</name>
<feature type="domain" description="Core" evidence="1">
    <location>
        <begin position="2"/>
        <end position="102"/>
    </location>
</feature>
<dbReference type="PROSITE" id="PS01152">
    <property type="entry name" value="HESB"/>
    <property type="match status" value="1"/>
</dbReference>
<dbReference type="Pfam" id="PF01521">
    <property type="entry name" value="Fe-S_biosyn"/>
    <property type="match status" value="1"/>
</dbReference>
<accession>A0A1G8RPT2</accession>
<dbReference type="GO" id="GO:0051539">
    <property type="term" value="F:4 iron, 4 sulfur cluster binding"/>
    <property type="evidence" value="ECO:0007669"/>
    <property type="project" value="TreeGrafter"/>
</dbReference>
<dbReference type="NCBIfam" id="TIGR00049">
    <property type="entry name" value="iron-sulfur cluster assembly accessory protein"/>
    <property type="match status" value="1"/>
</dbReference>
<evidence type="ECO:0000259" key="1">
    <source>
        <dbReference type="Pfam" id="PF01521"/>
    </source>
</evidence>
<dbReference type="Gene3D" id="2.60.300.12">
    <property type="entry name" value="HesB-like domain"/>
    <property type="match status" value="1"/>
</dbReference>
<sequence>MIEITDAAITRVKAMKEEEGDPSLMLRVGVKGGGCSGLSYGLGFDTDQNEDDTVIDKSGLGVLIDGESRPVINGLVIDYKENMMGGGFTMDNPNALLSCGCGASFRTKENVGTPENC</sequence>
<dbReference type="InterPro" id="IPR016092">
    <property type="entry name" value="ATAP"/>
</dbReference>
<gene>
    <name evidence="2" type="ORF">SAMN04488123_11948</name>
</gene>
<dbReference type="Proteomes" id="UP000198853">
    <property type="component" value="Unassembled WGS sequence"/>
</dbReference>
<dbReference type="GO" id="GO:0016226">
    <property type="term" value="P:iron-sulfur cluster assembly"/>
    <property type="evidence" value="ECO:0007669"/>
    <property type="project" value="InterPro"/>
</dbReference>
<dbReference type="SUPFAM" id="SSF89360">
    <property type="entry name" value="HesB-like domain"/>
    <property type="match status" value="1"/>
</dbReference>
<dbReference type="InterPro" id="IPR000361">
    <property type="entry name" value="ATAP_core_dom"/>
</dbReference>
<dbReference type="InterPro" id="IPR035903">
    <property type="entry name" value="HesB-like_dom_sf"/>
</dbReference>
<protein>
    <submittedName>
        <fullName evidence="2">Iron-sulfur cluster assembly protein</fullName>
    </submittedName>
</protein>
<evidence type="ECO:0000313" key="3">
    <source>
        <dbReference type="Proteomes" id="UP000198853"/>
    </source>
</evidence>
<reference evidence="2 3" key="1">
    <citation type="submission" date="2016-10" db="EMBL/GenBank/DDBJ databases">
        <authorList>
            <person name="de Groot N.N."/>
        </authorList>
    </citation>
    <scope>NUCLEOTIDE SEQUENCE [LARGE SCALE GENOMIC DNA]</scope>
    <source>
        <strain evidence="2 3">DSM 21771</strain>
    </source>
</reference>
<dbReference type="GO" id="GO:0051537">
    <property type="term" value="F:2 iron, 2 sulfur cluster binding"/>
    <property type="evidence" value="ECO:0007669"/>
    <property type="project" value="TreeGrafter"/>
</dbReference>
<dbReference type="OrthoDB" id="9801228at2"/>
<evidence type="ECO:0000313" key="2">
    <source>
        <dbReference type="EMBL" id="SDJ18913.1"/>
    </source>
</evidence>
<organism evidence="2 3">
    <name type="scientific">Natribacillus halophilus</name>
    <dbReference type="NCBI Taxonomy" id="549003"/>
    <lineage>
        <taxon>Bacteria</taxon>
        <taxon>Bacillati</taxon>
        <taxon>Bacillota</taxon>
        <taxon>Bacilli</taxon>
        <taxon>Bacillales</taxon>
        <taxon>Bacillaceae</taxon>
        <taxon>Natribacillus</taxon>
    </lineage>
</organism>
<dbReference type="PANTHER" id="PTHR43011:SF1">
    <property type="entry name" value="IRON-SULFUR CLUSTER ASSEMBLY 2 HOMOLOG, MITOCHONDRIAL"/>
    <property type="match status" value="1"/>
</dbReference>